<name>A0A8D9CAK1_9VIRU</name>
<sequence length="131" mass="15172">MEIWKHKKHGHCIITEDSTEHDSVFKDYPPFVREKVMSGICVETSDSYVGELGFSSEWQKKFFDKIDEVEITLGKDQKKLYLVDNLLFVKAGYPNRDCVVDLRNGKLLTTGNFSRIKIGEENKKIIIKNTK</sequence>
<dbReference type="EMBL" id="OU342829">
    <property type="protein sequence ID" value="CAG7581260.1"/>
    <property type="molecule type" value="Genomic_DNA"/>
</dbReference>
<organism evidence="1">
    <name type="scientific">uncultured marine phage</name>
    <dbReference type="NCBI Taxonomy" id="707152"/>
    <lineage>
        <taxon>Viruses</taxon>
        <taxon>environmental samples</taxon>
    </lineage>
</organism>
<reference evidence="1" key="1">
    <citation type="submission" date="2021-06" db="EMBL/GenBank/DDBJ databases">
        <authorList>
            <person name="Gannon L."/>
            <person name="Redgwell R T."/>
            <person name="Michniewski S."/>
            <person name="Harrison D C."/>
            <person name="Millard A."/>
        </authorList>
    </citation>
    <scope>NUCLEOTIDE SEQUENCE</scope>
</reference>
<evidence type="ECO:0000313" key="1">
    <source>
        <dbReference type="EMBL" id="CAG7581260.1"/>
    </source>
</evidence>
<protein>
    <submittedName>
        <fullName evidence="1">Uncharacterized protein</fullName>
    </submittedName>
</protein>
<proteinExistence type="predicted"/>
<gene>
    <name evidence="1" type="ORF">SLAVMIC_00754</name>
</gene>
<accession>A0A8D9CAK1</accession>